<evidence type="ECO:0000313" key="10">
    <source>
        <dbReference type="Proteomes" id="UP000030706"/>
    </source>
</evidence>
<feature type="transmembrane region" description="Helical" evidence="7">
    <location>
        <begin position="94"/>
        <end position="118"/>
    </location>
</feature>
<evidence type="ECO:0000256" key="1">
    <source>
        <dbReference type="ARBA" id="ARBA00004141"/>
    </source>
</evidence>
<reference evidence="9 10" key="1">
    <citation type="journal article" date="2014" name="BMC Genomics">
        <title>Genome sequencing of four Aureobasidium pullulans varieties: biotechnological potential, stress tolerance, and description of new species.</title>
        <authorList>
            <person name="Gostin Ar C."/>
            <person name="Ohm R.A."/>
            <person name="Kogej T."/>
            <person name="Sonjak S."/>
            <person name="Turk M."/>
            <person name="Zajc J."/>
            <person name="Zalar P."/>
            <person name="Grube M."/>
            <person name="Sun H."/>
            <person name="Han J."/>
            <person name="Sharma A."/>
            <person name="Chiniquy J."/>
            <person name="Ngan C.Y."/>
            <person name="Lipzen A."/>
            <person name="Barry K."/>
            <person name="Grigoriev I.V."/>
            <person name="Gunde-Cimerman N."/>
        </authorList>
    </citation>
    <scope>NUCLEOTIDE SEQUENCE [LARGE SCALE GENOMIC DNA]</scope>
    <source>
        <strain evidence="9 10">EXF-150</strain>
    </source>
</reference>
<feature type="region of interest" description="Disordered" evidence="6">
    <location>
        <begin position="282"/>
        <end position="323"/>
    </location>
</feature>
<comment type="similarity">
    <text evidence="5">Belongs to the SAT4 family.</text>
</comment>
<dbReference type="GO" id="GO:0016020">
    <property type="term" value="C:membrane"/>
    <property type="evidence" value="ECO:0007669"/>
    <property type="project" value="UniProtKB-SubCell"/>
</dbReference>
<evidence type="ECO:0000259" key="8">
    <source>
        <dbReference type="Pfam" id="PF20684"/>
    </source>
</evidence>
<organism evidence="9 10">
    <name type="scientific">Aureobasidium pullulans EXF-150</name>
    <dbReference type="NCBI Taxonomy" id="1043002"/>
    <lineage>
        <taxon>Eukaryota</taxon>
        <taxon>Fungi</taxon>
        <taxon>Dikarya</taxon>
        <taxon>Ascomycota</taxon>
        <taxon>Pezizomycotina</taxon>
        <taxon>Dothideomycetes</taxon>
        <taxon>Dothideomycetidae</taxon>
        <taxon>Dothideales</taxon>
        <taxon>Saccotheciaceae</taxon>
        <taxon>Aureobasidium</taxon>
    </lineage>
</organism>
<dbReference type="Proteomes" id="UP000030706">
    <property type="component" value="Unassembled WGS sequence"/>
</dbReference>
<name>A0A074XID7_AURPU</name>
<evidence type="ECO:0000256" key="4">
    <source>
        <dbReference type="ARBA" id="ARBA00023136"/>
    </source>
</evidence>
<keyword evidence="4 7" id="KW-0472">Membrane</keyword>
<accession>A0A074XID7</accession>
<feature type="transmembrane region" description="Helical" evidence="7">
    <location>
        <begin position="130"/>
        <end position="153"/>
    </location>
</feature>
<dbReference type="STRING" id="1043002.A0A074XID7"/>
<feature type="transmembrane region" description="Helical" evidence="7">
    <location>
        <begin position="209"/>
        <end position="231"/>
    </location>
</feature>
<feature type="transmembrane region" description="Helical" evidence="7">
    <location>
        <begin position="20"/>
        <end position="41"/>
    </location>
</feature>
<sequence length="335" mass="37535">MSTSAASTEVVHTGSIAHRLVAATVVAIVVPTIALGLRLLARHVLRIRLYFDDWLIIIAWMFKIGLDISGSLLIEHGMGRPAATVSAADLDAFLKIQFTGVIQYPLCVTFTKLSILYQYRRLFPNRDFKLMTSTLIAIMIMWCTGVMFTGIFMCTPVHKAWKPFTPGSCISLVPYYYGMQIPNVITDLLILLLPFREIQRLELPFKQKIGVAAACFLWVISLVFGIIRLAVLVELKNQGHDATWILVNPAIWTTIEPAVQITCACLPACRVLYRKYTDRNKKQPNSERLRSLSLSSRPRNGTFDGSSVGETTISGSWTTKDHNARPVAKERDVYV</sequence>
<keyword evidence="3 7" id="KW-1133">Transmembrane helix</keyword>
<feature type="transmembrane region" description="Helical" evidence="7">
    <location>
        <begin position="173"/>
        <end position="193"/>
    </location>
</feature>
<dbReference type="PANTHER" id="PTHR33048:SF47">
    <property type="entry name" value="INTEGRAL MEMBRANE PROTEIN-RELATED"/>
    <property type="match status" value="1"/>
</dbReference>
<protein>
    <recommendedName>
        <fullName evidence="8">Rhodopsin domain-containing protein</fullName>
    </recommendedName>
</protein>
<evidence type="ECO:0000256" key="5">
    <source>
        <dbReference type="ARBA" id="ARBA00038359"/>
    </source>
</evidence>
<evidence type="ECO:0000256" key="6">
    <source>
        <dbReference type="SAM" id="MobiDB-lite"/>
    </source>
</evidence>
<evidence type="ECO:0000256" key="7">
    <source>
        <dbReference type="SAM" id="Phobius"/>
    </source>
</evidence>
<dbReference type="AlphaFoldDB" id="A0A074XID7"/>
<evidence type="ECO:0000256" key="3">
    <source>
        <dbReference type="ARBA" id="ARBA00022989"/>
    </source>
</evidence>
<proteinExistence type="inferred from homology"/>
<feature type="compositionally biased region" description="Polar residues" evidence="6">
    <location>
        <begin position="303"/>
        <end position="318"/>
    </location>
</feature>
<dbReference type="OrthoDB" id="5378633at2759"/>
<gene>
    <name evidence="9" type="ORF">M438DRAFT_334174</name>
</gene>
<feature type="transmembrane region" description="Helical" evidence="7">
    <location>
        <begin position="251"/>
        <end position="273"/>
    </location>
</feature>
<dbReference type="Pfam" id="PF20684">
    <property type="entry name" value="Fung_rhodopsin"/>
    <property type="match status" value="1"/>
</dbReference>
<dbReference type="InterPro" id="IPR052337">
    <property type="entry name" value="SAT4-like"/>
</dbReference>
<keyword evidence="2 7" id="KW-0812">Transmembrane</keyword>
<feature type="domain" description="Rhodopsin" evidence="8">
    <location>
        <begin position="37"/>
        <end position="274"/>
    </location>
</feature>
<dbReference type="HOGENOM" id="CLU_028200_0_0_1"/>
<keyword evidence="10" id="KW-1185">Reference proteome</keyword>
<evidence type="ECO:0000313" key="9">
    <source>
        <dbReference type="EMBL" id="KEQ85258.1"/>
    </source>
</evidence>
<dbReference type="GeneID" id="40745994"/>
<comment type="subcellular location">
    <subcellularLocation>
        <location evidence="1">Membrane</location>
        <topology evidence="1">Multi-pass membrane protein</topology>
    </subcellularLocation>
</comment>
<evidence type="ECO:0000256" key="2">
    <source>
        <dbReference type="ARBA" id="ARBA00022692"/>
    </source>
</evidence>
<feature type="transmembrane region" description="Helical" evidence="7">
    <location>
        <begin position="53"/>
        <end position="74"/>
    </location>
</feature>
<dbReference type="PANTHER" id="PTHR33048">
    <property type="entry name" value="PTH11-LIKE INTEGRAL MEMBRANE PROTEIN (AFU_ORTHOLOGUE AFUA_5G11245)"/>
    <property type="match status" value="1"/>
</dbReference>
<dbReference type="EMBL" id="KL584980">
    <property type="protein sequence ID" value="KEQ85258.1"/>
    <property type="molecule type" value="Genomic_DNA"/>
</dbReference>
<dbReference type="RefSeq" id="XP_029761445.1">
    <property type="nucleotide sequence ID" value="XM_029903688.1"/>
</dbReference>
<dbReference type="InterPro" id="IPR049326">
    <property type="entry name" value="Rhodopsin_dom_fungi"/>
</dbReference>